<protein>
    <submittedName>
        <fullName evidence="3">Aminotransferase class III-fold pyridoxal phosphate-dependent enzyme</fullName>
    </submittedName>
</protein>
<dbReference type="GO" id="GO:0008483">
    <property type="term" value="F:transaminase activity"/>
    <property type="evidence" value="ECO:0007669"/>
    <property type="project" value="UniProtKB-KW"/>
</dbReference>
<comment type="caution">
    <text evidence="3">The sequence shown here is derived from an EMBL/GenBank/DDBJ whole genome shotgun (WGS) entry which is preliminary data.</text>
</comment>
<keyword evidence="3" id="KW-0808">Transferase</keyword>
<dbReference type="InterPro" id="IPR015422">
    <property type="entry name" value="PyrdxlP-dep_Trfase_small"/>
</dbReference>
<keyword evidence="3" id="KW-0032">Aminotransferase</keyword>
<name>A0ABT0WIQ0_9BACI</name>
<comment type="cofactor">
    <cofactor evidence="1">
        <name>pyridoxal 5'-phosphate</name>
        <dbReference type="ChEBI" id="CHEBI:597326"/>
    </cofactor>
</comment>
<keyword evidence="4" id="KW-1185">Reference proteome</keyword>
<dbReference type="InterPro" id="IPR005814">
    <property type="entry name" value="Aminotrans_3"/>
</dbReference>
<evidence type="ECO:0000256" key="1">
    <source>
        <dbReference type="ARBA" id="ARBA00001933"/>
    </source>
</evidence>
<gene>
    <name evidence="3" type="ORF">NDK43_27585</name>
</gene>
<comment type="similarity">
    <text evidence="2">Belongs to the class-III pyridoxal-phosphate-dependent aminotransferase family.</text>
</comment>
<evidence type="ECO:0000313" key="4">
    <source>
        <dbReference type="Proteomes" id="UP001523262"/>
    </source>
</evidence>
<dbReference type="InterPro" id="IPR050103">
    <property type="entry name" value="Class-III_PLP-dep_AT"/>
</dbReference>
<reference evidence="3 4" key="1">
    <citation type="submission" date="2022-06" db="EMBL/GenBank/DDBJ databases">
        <authorList>
            <person name="Jeon C.O."/>
        </authorList>
    </citation>
    <scope>NUCLEOTIDE SEQUENCE [LARGE SCALE GENOMIC DNA]</scope>
    <source>
        <strain evidence="3 4">KCTC 13943</strain>
    </source>
</reference>
<dbReference type="SUPFAM" id="SSF53383">
    <property type="entry name" value="PLP-dependent transferases"/>
    <property type="match status" value="1"/>
</dbReference>
<evidence type="ECO:0000313" key="3">
    <source>
        <dbReference type="EMBL" id="MCM2535418.1"/>
    </source>
</evidence>
<evidence type="ECO:0000256" key="2">
    <source>
        <dbReference type="ARBA" id="ARBA00008954"/>
    </source>
</evidence>
<organism evidence="3 4">
    <name type="scientific">Neobacillus pocheonensis</name>
    <dbReference type="NCBI Taxonomy" id="363869"/>
    <lineage>
        <taxon>Bacteria</taxon>
        <taxon>Bacillati</taxon>
        <taxon>Bacillota</taxon>
        <taxon>Bacilli</taxon>
        <taxon>Bacillales</taxon>
        <taxon>Bacillaceae</taxon>
        <taxon>Neobacillus</taxon>
    </lineage>
</organism>
<proteinExistence type="inferred from homology"/>
<dbReference type="InterPro" id="IPR015424">
    <property type="entry name" value="PyrdxlP-dep_Trfase"/>
</dbReference>
<dbReference type="Proteomes" id="UP001523262">
    <property type="component" value="Unassembled WGS sequence"/>
</dbReference>
<dbReference type="Pfam" id="PF00202">
    <property type="entry name" value="Aminotran_3"/>
    <property type="match status" value="1"/>
</dbReference>
<dbReference type="Gene3D" id="3.90.1150.10">
    <property type="entry name" value="Aspartate Aminotransferase, domain 1"/>
    <property type="match status" value="1"/>
</dbReference>
<dbReference type="PANTHER" id="PTHR11986:SF58">
    <property type="entry name" value="LEUCINE_METHIONINE RACEMASE"/>
    <property type="match status" value="1"/>
</dbReference>
<sequence>MANIEVIEEEKLVERSAKLGAEIVSRLQNSVCHLPGIVEVRGVGMMIGIEFDQQSSASLVPKIKSKALENGLLIMNCGVSGQTIRLMLPLNIQEDVLDKGLTILEDAISETIAGS</sequence>
<accession>A0ABT0WIQ0</accession>
<dbReference type="EMBL" id="JAMQCR010000002">
    <property type="protein sequence ID" value="MCM2535418.1"/>
    <property type="molecule type" value="Genomic_DNA"/>
</dbReference>
<dbReference type="PANTHER" id="PTHR11986">
    <property type="entry name" value="AMINOTRANSFERASE CLASS III"/>
    <property type="match status" value="1"/>
</dbReference>